<evidence type="ECO:0000256" key="1">
    <source>
        <dbReference type="SAM" id="MobiDB-lite"/>
    </source>
</evidence>
<feature type="domain" description="LysM" evidence="2">
    <location>
        <begin position="104"/>
        <end position="147"/>
    </location>
</feature>
<dbReference type="PANTHER" id="PTHR33734">
    <property type="entry name" value="LYSM DOMAIN-CONTAINING GPI-ANCHORED PROTEIN 2"/>
    <property type="match status" value="1"/>
</dbReference>
<dbReference type="SUPFAM" id="SSF54106">
    <property type="entry name" value="LysM domain"/>
    <property type="match status" value="3"/>
</dbReference>
<protein>
    <submittedName>
        <fullName evidence="3">Muramidase-2</fullName>
        <ecNumber evidence="3">3.2.1.17</ecNumber>
    </submittedName>
</protein>
<dbReference type="CDD" id="cd00118">
    <property type="entry name" value="LysM"/>
    <property type="match status" value="3"/>
</dbReference>
<dbReference type="EC" id="3.2.1.17" evidence="3"/>
<sequence length="374" mass="40964">MNRGEHMKRLTAFFIFWLGSMLVAQASLLSERDSVGTETVNGKVFILYRVEPKETLYGISTKYQLSVAELVKHNPETETGLKVGSILRIPYTRPQQSTASASGKFHTVEAKETLYSISRQYGISIEELKSWNNLSGNTLSPGDRLRVSKPGAGVTASTTSPKGAGTTPPAGATPQQPRPDYSGKIVHTVEEQETLFSIARMYDSNVAKLRELNNLTTDNLAIGQKLIVGTAKGLPAPKTDRIVRTGAEEEKAKDHGYNANPVAISQIGEQSQEELETASTERVSVRKVTEMGMATSIDDSLNTKKYLALHRTAPIGTIMQVHNEMNNLSVFVRVVGKLPPTGDNDKVLIKLSRKAYEKLGAYSEKVPVRLSYVP</sequence>
<dbReference type="Pfam" id="PF01476">
    <property type="entry name" value="LysM"/>
    <property type="match status" value="3"/>
</dbReference>
<dbReference type="PROSITE" id="PS51782">
    <property type="entry name" value="LYSM"/>
    <property type="match status" value="3"/>
</dbReference>
<dbReference type="PANTHER" id="PTHR33734:SF22">
    <property type="entry name" value="MEMBRANE-BOUND LYTIC MUREIN TRANSGLYCOSYLASE D"/>
    <property type="match status" value="1"/>
</dbReference>
<dbReference type="EMBL" id="AODQ01000049">
    <property type="protein sequence ID" value="EMR02698.1"/>
    <property type="molecule type" value="Genomic_DNA"/>
</dbReference>
<dbReference type="STRING" id="1279009.ADICEAN_02175"/>
<evidence type="ECO:0000313" key="3">
    <source>
        <dbReference type="EMBL" id="EMR02698.1"/>
    </source>
</evidence>
<organism evidence="3 4">
    <name type="scientific">Cesiribacter andamanensis AMV16</name>
    <dbReference type="NCBI Taxonomy" id="1279009"/>
    <lineage>
        <taxon>Bacteria</taxon>
        <taxon>Pseudomonadati</taxon>
        <taxon>Bacteroidota</taxon>
        <taxon>Cytophagia</taxon>
        <taxon>Cytophagales</taxon>
        <taxon>Cesiribacteraceae</taxon>
        <taxon>Cesiribacter</taxon>
    </lineage>
</organism>
<dbReference type="Gene3D" id="3.10.350.10">
    <property type="entry name" value="LysM domain"/>
    <property type="match status" value="3"/>
</dbReference>
<accession>M7N1Z3</accession>
<dbReference type="eggNOG" id="COG0797">
    <property type="taxonomic scope" value="Bacteria"/>
</dbReference>
<dbReference type="Proteomes" id="UP000011910">
    <property type="component" value="Unassembled WGS sequence"/>
</dbReference>
<gene>
    <name evidence="3" type="ORF">ADICEAN_02175</name>
</gene>
<dbReference type="InterPro" id="IPR036779">
    <property type="entry name" value="LysM_dom_sf"/>
</dbReference>
<feature type="compositionally biased region" description="Low complexity" evidence="1">
    <location>
        <begin position="155"/>
        <end position="174"/>
    </location>
</feature>
<dbReference type="Gene3D" id="2.40.40.10">
    <property type="entry name" value="RlpA-like domain"/>
    <property type="match status" value="1"/>
</dbReference>
<keyword evidence="3" id="KW-0378">Hydrolase</keyword>
<name>M7N1Z3_9BACT</name>
<dbReference type="eggNOG" id="COG1388">
    <property type="taxonomic scope" value="Bacteria"/>
</dbReference>
<feature type="region of interest" description="Disordered" evidence="1">
    <location>
        <begin position="139"/>
        <end position="182"/>
    </location>
</feature>
<proteinExistence type="predicted"/>
<evidence type="ECO:0000259" key="2">
    <source>
        <dbReference type="PROSITE" id="PS51782"/>
    </source>
</evidence>
<feature type="domain" description="LysM" evidence="2">
    <location>
        <begin position="46"/>
        <end position="89"/>
    </location>
</feature>
<feature type="domain" description="LysM" evidence="2">
    <location>
        <begin position="185"/>
        <end position="228"/>
    </location>
</feature>
<dbReference type="AlphaFoldDB" id="M7N1Z3"/>
<reference evidence="3 4" key="1">
    <citation type="journal article" date="2013" name="Genome Announc.">
        <title>Draft Genome Sequence of Cesiribacter andamanensis Strain AMV16T, Isolated from a Soil Sample from a Mud Volcano in the Andaman Islands, India.</title>
        <authorList>
            <person name="Shivaji S."/>
            <person name="Ara S."/>
            <person name="Begum Z."/>
            <person name="Srinivas T.N."/>
            <person name="Singh A."/>
            <person name="Kumar Pinnaka A."/>
        </authorList>
    </citation>
    <scope>NUCLEOTIDE SEQUENCE [LARGE SCALE GENOMIC DNA]</scope>
    <source>
        <strain evidence="3 4">AMV16</strain>
    </source>
</reference>
<comment type="caution">
    <text evidence="3">The sequence shown here is derived from an EMBL/GenBank/DDBJ whole genome shotgun (WGS) entry which is preliminary data.</text>
</comment>
<dbReference type="GO" id="GO:0003796">
    <property type="term" value="F:lysozyme activity"/>
    <property type="evidence" value="ECO:0007669"/>
    <property type="project" value="UniProtKB-EC"/>
</dbReference>
<evidence type="ECO:0000313" key="4">
    <source>
        <dbReference type="Proteomes" id="UP000011910"/>
    </source>
</evidence>
<dbReference type="InterPro" id="IPR018392">
    <property type="entry name" value="LysM"/>
</dbReference>
<keyword evidence="4" id="KW-1185">Reference proteome</keyword>
<dbReference type="InterPro" id="IPR036908">
    <property type="entry name" value="RlpA-like_sf"/>
</dbReference>
<dbReference type="SMART" id="SM00257">
    <property type="entry name" value="LysM"/>
    <property type="match status" value="3"/>
</dbReference>
<keyword evidence="3" id="KW-0326">Glycosidase</keyword>